<feature type="binding site" evidence="12">
    <location>
        <position position="278"/>
    </location>
    <ligand>
        <name>K(+)</name>
        <dbReference type="ChEBI" id="CHEBI:29103"/>
    </ligand>
</feature>
<evidence type="ECO:0000313" key="14">
    <source>
        <dbReference type="EMBL" id="TCL05733.1"/>
    </source>
</evidence>
<dbReference type="GO" id="GO:0005524">
    <property type="term" value="F:ATP binding"/>
    <property type="evidence" value="ECO:0007669"/>
    <property type="project" value="UniProtKB-UniRule"/>
</dbReference>
<feature type="binding site" evidence="12">
    <location>
        <begin position="214"/>
        <end position="219"/>
    </location>
    <ligand>
        <name>ATP</name>
        <dbReference type="ChEBI" id="CHEBI:30616"/>
    </ligand>
</feature>
<dbReference type="GO" id="GO:0019303">
    <property type="term" value="P:D-ribose catabolic process"/>
    <property type="evidence" value="ECO:0007669"/>
    <property type="project" value="UniProtKB-UniRule"/>
</dbReference>
<feature type="active site" description="Proton acceptor" evidence="12">
    <location>
        <position position="246"/>
    </location>
</feature>
<dbReference type="PANTHER" id="PTHR10584">
    <property type="entry name" value="SUGAR KINASE"/>
    <property type="match status" value="1"/>
</dbReference>
<dbReference type="Gene3D" id="3.40.1190.20">
    <property type="match status" value="1"/>
</dbReference>
<comment type="similarity">
    <text evidence="12">Belongs to the carbohydrate kinase PfkB family. Ribokinase subfamily.</text>
</comment>
<dbReference type="InterPro" id="IPR011877">
    <property type="entry name" value="Ribokinase"/>
</dbReference>
<evidence type="ECO:0000256" key="1">
    <source>
        <dbReference type="ARBA" id="ARBA00005380"/>
    </source>
</evidence>
<dbReference type="PANTHER" id="PTHR10584:SF166">
    <property type="entry name" value="RIBOKINASE"/>
    <property type="match status" value="1"/>
</dbReference>
<dbReference type="EC" id="2.7.1.15" evidence="2 12"/>
<comment type="function">
    <text evidence="12">Catalyzes the phosphorylation of ribose at O-5 in a reaction requiring ATP and magnesium. The resulting D-ribose-5-phosphate can then be used either for sythesis of nucleotides, histidine, and tryptophan, or as a component of the pentose phosphate pathway.</text>
</comment>
<comment type="caution">
    <text evidence="12">Lacks conserved residue(s) required for the propagation of feature annotation.</text>
</comment>
<evidence type="ECO:0000256" key="11">
    <source>
        <dbReference type="ARBA" id="ARBA00023277"/>
    </source>
</evidence>
<feature type="binding site" evidence="12">
    <location>
        <position position="246"/>
    </location>
    <ligand>
        <name>substrate</name>
    </ligand>
</feature>
<evidence type="ECO:0000256" key="3">
    <source>
        <dbReference type="ARBA" id="ARBA00016943"/>
    </source>
</evidence>
<dbReference type="SUPFAM" id="SSF53613">
    <property type="entry name" value="Ribokinase-like"/>
    <property type="match status" value="1"/>
</dbReference>
<protein>
    <recommendedName>
        <fullName evidence="3 12">Ribokinase</fullName>
        <shortName evidence="12">RK</shortName>
        <ecNumber evidence="2 12">2.7.1.15</ecNumber>
    </recommendedName>
</protein>
<keyword evidence="7 12" id="KW-0418">Kinase</keyword>
<feature type="binding site" evidence="12">
    <location>
        <begin position="10"/>
        <end position="12"/>
    </location>
    <ligand>
        <name>substrate</name>
    </ligand>
</feature>
<keyword evidence="4 12" id="KW-0808">Transferase</keyword>
<dbReference type="GO" id="GO:0046872">
    <property type="term" value="F:metal ion binding"/>
    <property type="evidence" value="ECO:0007669"/>
    <property type="project" value="UniProtKB-KW"/>
</dbReference>
<keyword evidence="9 12" id="KW-0460">Magnesium</keyword>
<keyword evidence="5 12" id="KW-0479">Metal-binding</keyword>
<dbReference type="RefSeq" id="WP_132924581.1">
    <property type="nucleotide sequence ID" value="NZ_SJOI01000001.1"/>
</dbReference>
<dbReference type="OrthoDB" id="9775849at2"/>
<keyword evidence="12" id="KW-0963">Cytoplasm</keyword>
<evidence type="ECO:0000256" key="4">
    <source>
        <dbReference type="ARBA" id="ARBA00022679"/>
    </source>
</evidence>
<feature type="binding site" evidence="12">
    <location>
        <begin position="245"/>
        <end position="246"/>
    </location>
    <ligand>
        <name>ATP</name>
        <dbReference type="ChEBI" id="CHEBI:30616"/>
    </ligand>
</feature>
<evidence type="ECO:0000256" key="9">
    <source>
        <dbReference type="ARBA" id="ARBA00022842"/>
    </source>
</evidence>
<feature type="domain" description="Carbohydrate kinase PfkB" evidence="13">
    <location>
        <begin position="3"/>
        <end position="289"/>
    </location>
</feature>
<sequence length="300" mass="31535">MHVYVVGNMGVDQTFLIDELPEKGASILGQRISQDLGGKGANQAIILARCGINTTLIAGSGDDSHGAWCRNKIAQESLGLFPTQPLDCATDTSIILNSADGDNANITTTTAAESLSLEDIKTALAAAQPGDVLLQQGNFSFEKTRAIFEYSRSRKLFNVFNPSPVKAQFAKLWPLIDLAVLNSVEARLLSQGRQEPMAAAQQLLNDGVGMLVITLGAEGALLLGNGQQHHVDAAPCRVVDTTGAGDTFLSVMLASSLRRGVAVDPQALRHAVAAAAITIGRSGTLSAFPSRQELVGLLTC</sequence>
<dbReference type="PROSITE" id="PS00583">
    <property type="entry name" value="PFKB_KINASES_1"/>
    <property type="match status" value="1"/>
</dbReference>
<feature type="binding site" evidence="12">
    <location>
        <begin position="38"/>
        <end position="42"/>
    </location>
    <ligand>
        <name>substrate</name>
    </ligand>
</feature>
<comment type="pathway">
    <text evidence="12">Carbohydrate metabolism; D-ribose degradation; D-ribose 5-phosphate from beta-D-ribopyranose: step 2/2.</text>
</comment>
<dbReference type="EMBL" id="SJOI01000001">
    <property type="protein sequence ID" value="TCL05733.1"/>
    <property type="molecule type" value="Genomic_DNA"/>
</dbReference>
<comment type="subcellular location">
    <subcellularLocation>
        <location evidence="12">Cytoplasm</location>
    </subcellularLocation>
</comment>
<feature type="binding site" evidence="12">
    <location>
        <position position="281"/>
    </location>
    <ligand>
        <name>K(+)</name>
        <dbReference type="ChEBI" id="CHEBI:29103"/>
    </ligand>
</feature>
<keyword evidence="8 12" id="KW-0067">ATP-binding</keyword>
<dbReference type="PRINTS" id="PR00990">
    <property type="entry name" value="RIBOKINASE"/>
</dbReference>
<evidence type="ECO:0000256" key="7">
    <source>
        <dbReference type="ARBA" id="ARBA00022777"/>
    </source>
</evidence>
<dbReference type="InterPro" id="IPR029056">
    <property type="entry name" value="Ribokinase-like"/>
</dbReference>
<dbReference type="InterPro" id="IPR002139">
    <property type="entry name" value="Ribo/fructo_kinase"/>
</dbReference>
<keyword evidence="15" id="KW-1185">Reference proteome</keyword>
<comment type="cofactor">
    <cofactor evidence="12">
        <name>Mg(2+)</name>
        <dbReference type="ChEBI" id="CHEBI:18420"/>
    </cofactor>
    <text evidence="12">Requires a divalent cation, most likely magnesium in vivo, as an electrophilic catalyst to aid phosphoryl group transfer. It is the chelate of the metal and the nucleotide that is the actual substrate.</text>
</comment>
<keyword evidence="6 12" id="KW-0547">Nucleotide-binding</keyword>
<dbReference type="GO" id="GO:0005737">
    <property type="term" value="C:cytoplasm"/>
    <property type="evidence" value="ECO:0007669"/>
    <property type="project" value="UniProtKB-SubCell"/>
</dbReference>
<proteinExistence type="inferred from homology"/>
<evidence type="ECO:0000256" key="2">
    <source>
        <dbReference type="ARBA" id="ARBA00012035"/>
    </source>
</evidence>
<feature type="binding site" evidence="12">
    <location>
        <position position="242"/>
    </location>
    <ligand>
        <name>K(+)</name>
        <dbReference type="ChEBI" id="CHEBI:29103"/>
    </ligand>
</feature>
<gene>
    <name evidence="12" type="primary">rbsK</name>
    <name evidence="14" type="ORF">EZJ58_3949</name>
</gene>
<dbReference type="HAMAP" id="MF_01987">
    <property type="entry name" value="Ribokinase"/>
    <property type="match status" value="1"/>
</dbReference>
<feature type="binding site" evidence="12">
    <location>
        <position position="283"/>
    </location>
    <ligand>
        <name>K(+)</name>
        <dbReference type="ChEBI" id="CHEBI:29103"/>
    </ligand>
</feature>
<dbReference type="Pfam" id="PF00294">
    <property type="entry name" value="PfkB"/>
    <property type="match status" value="1"/>
</dbReference>
<evidence type="ECO:0000256" key="6">
    <source>
        <dbReference type="ARBA" id="ARBA00022741"/>
    </source>
</evidence>
<organism evidence="14 15">
    <name type="scientific">Sodalis ligni</name>
    <dbReference type="NCBI Taxonomy" id="2697027"/>
    <lineage>
        <taxon>Bacteria</taxon>
        <taxon>Pseudomonadati</taxon>
        <taxon>Pseudomonadota</taxon>
        <taxon>Gammaproteobacteria</taxon>
        <taxon>Enterobacterales</taxon>
        <taxon>Bruguierivoracaceae</taxon>
        <taxon>Sodalis</taxon>
    </lineage>
</organism>
<keyword evidence="11 12" id="KW-0119">Carbohydrate metabolism</keyword>
<comment type="catalytic activity">
    <reaction evidence="12">
        <text>D-ribose + ATP = D-ribose 5-phosphate + ADP + H(+)</text>
        <dbReference type="Rhea" id="RHEA:13697"/>
        <dbReference type="ChEBI" id="CHEBI:15378"/>
        <dbReference type="ChEBI" id="CHEBI:30616"/>
        <dbReference type="ChEBI" id="CHEBI:47013"/>
        <dbReference type="ChEBI" id="CHEBI:78346"/>
        <dbReference type="ChEBI" id="CHEBI:456216"/>
        <dbReference type="EC" id="2.7.1.15"/>
    </reaction>
</comment>
<dbReference type="UniPathway" id="UPA00916">
    <property type="reaction ID" value="UER00889"/>
</dbReference>
<keyword evidence="10 12" id="KW-0630">Potassium</keyword>
<comment type="subunit">
    <text evidence="12">Homodimer.</text>
</comment>
<evidence type="ECO:0000259" key="13">
    <source>
        <dbReference type="Pfam" id="PF00294"/>
    </source>
</evidence>
<dbReference type="GO" id="GO:0004747">
    <property type="term" value="F:ribokinase activity"/>
    <property type="evidence" value="ECO:0007669"/>
    <property type="project" value="UniProtKB-UniRule"/>
</dbReference>
<evidence type="ECO:0000313" key="15">
    <source>
        <dbReference type="Proteomes" id="UP000294555"/>
    </source>
</evidence>
<accession>A0A4R1NE92</accession>
<dbReference type="InterPro" id="IPR011611">
    <property type="entry name" value="PfkB_dom"/>
</dbReference>
<comment type="similarity">
    <text evidence="1">Belongs to the carbohydrate kinase pfkB family.</text>
</comment>
<feature type="binding site" evidence="12">
    <location>
        <position position="182"/>
    </location>
    <ligand>
        <name>ATP</name>
        <dbReference type="ChEBI" id="CHEBI:30616"/>
    </ligand>
</feature>
<dbReference type="AlphaFoldDB" id="A0A4R1NE92"/>
<feature type="binding site" evidence="12">
    <location>
        <position position="240"/>
    </location>
    <ligand>
        <name>K(+)</name>
        <dbReference type="ChEBI" id="CHEBI:29103"/>
    </ligand>
</feature>
<comment type="activity regulation">
    <text evidence="12">Activated by a monovalent cation that binds near, but not in, the active site. The most likely occupant of the site in vivo is potassium. Ion binding induces a conformational change that may alter substrate affinity.</text>
</comment>
<name>A0A4R1NE92_9GAMM</name>
<reference evidence="14 15" key="1">
    <citation type="submission" date="2019-02" db="EMBL/GenBank/DDBJ databases">
        <title>Investigation of anaerobic lignin degradation for improved lignocellulosic biofuels.</title>
        <authorList>
            <person name="Deangelis K."/>
        </authorList>
    </citation>
    <scope>NUCLEOTIDE SEQUENCE [LARGE SCALE GENOMIC DNA]</scope>
    <source>
        <strain evidence="14 15">159R</strain>
    </source>
</reference>
<evidence type="ECO:0000256" key="10">
    <source>
        <dbReference type="ARBA" id="ARBA00022958"/>
    </source>
</evidence>
<evidence type="ECO:0000256" key="8">
    <source>
        <dbReference type="ARBA" id="ARBA00022840"/>
    </source>
</evidence>
<evidence type="ECO:0000256" key="12">
    <source>
        <dbReference type="HAMAP-Rule" id="MF_01987"/>
    </source>
</evidence>
<evidence type="ECO:0000256" key="5">
    <source>
        <dbReference type="ARBA" id="ARBA00022723"/>
    </source>
</evidence>
<comment type="caution">
    <text evidence="14">The sequence shown here is derived from an EMBL/GenBank/DDBJ whole genome shotgun (WGS) entry which is preliminary data.</text>
</comment>
<dbReference type="InterPro" id="IPR002173">
    <property type="entry name" value="Carboh/pur_kinase_PfkB_CS"/>
</dbReference>
<dbReference type="Proteomes" id="UP000294555">
    <property type="component" value="Unassembled WGS sequence"/>
</dbReference>